<dbReference type="EMBL" id="AGNK02004326">
    <property type="status" value="NOT_ANNOTATED_CDS"/>
    <property type="molecule type" value="Genomic_DNA"/>
</dbReference>
<protein>
    <submittedName>
        <fullName evidence="2">Uncharacterized protein</fullName>
    </submittedName>
</protein>
<dbReference type="InParanoid" id="K3Y991"/>
<feature type="compositionally biased region" description="Basic residues" evidence="1">
    <location>
        <begin position="242"/>
        <end position="251"/>
    </location>
</feature>
<feature type="compositionally biased region" description="Low complexity" evidence="1">
    <location>
        <begin position="273"/>
        <end position="282"/>
    </location>
</feature>
<dbReference type="EnsemblPlants" id="KQK97095">
    <property type="protein sequence ID" value="KQK97095"/>
    <property type="gene ID" value="SETIT_010783mg"/>
</dbReference>
<name>K3Y991_SETIT</name>
<reference evidence="2" key="2">
    <citation type="submission" date="2018-08" db="UniProtKB">
        <authorList>
            <consortium name="EnsemblPlants"/>
        </authorList>
    </citation>
    <scope>IDENTIFICATION</scope>
    <source>
        <strain evidence="2">Yugu1</strain>
    </source>
</reference>
<dbReference type="Gramene" id="KQK97095">
    <property type="protein sequence ID" value="KQK97095"/>
    <property type="gene ID" value="SETIT_010783mg"/>
</dbReference>
<keyword evidence="3" id="KW-1185">Reference proteome</keyword>
<dbReference type="HOGENOM" id="CLU_988346_0_0_1"/>
<evidence type="ECO:0000256" key="1">
    <source>
        <dbReference type="SAM" id="MobiDB-lite"/>
    </source>
</evidence>
<accession>K3Y991</accession>
<reference evidence="3" key="1">
    <citation type="journal article" date="2012" name="Nat. Biotechnol.">
        <title>Reference genome sequence of the model plant Setaria.</title>
        <authorList>
            <person name="Bennetzen J.L."/>
            <person name="Schmutz J."/>
            <person name="Wang H."/>
            <person name="Percifield R."/>
            <person name="Hawkins J."/>
            <person name="Pontaroli A.C."/>
            <person name="Estep M."/>
            <person name="Feng L."/>
            <person name="Vaughn J.N."/>
            <person name="Grimwood J."/>
            <person name="Jenkins J."/>
            <person name="Barry K."/>
            <person name="Lindquist E."/>
            <person name="Hellsten U."/>
            <person name="Deshpande S."/>
            <person name="Wang X."/>
            <person name="Wu X."/>
            <person name="Mitros T."/>
            <person name="Triplett J."/>
            <person name="Yang X."/>
            <person name="Ye C.Y."/>
            <person name="Mauro-Herrera M."/>
            <person name="Wang L."/>
            <person name="Li P."/>
            <person name="Sharma M."/>
            <person name="Sharma R."/>
            <person name="Ronald P.C."/>
            <person name="Panaud O."/>
            <person name="Kellogg E.A."/>
            <person name="Brutnell T.P."/>
            <person name="Doust A.N."/>
            <person name="Tuskan G.A."/>
            <person name="Rokhsar D."/>
            <person name="Devos K.M."/>
        </authorList>
    </citation>
    <scope>NUCLEOTIDE SEQUENCE [LARGE SCALE GENOMIC DNA]</scope>
    <source>
        <strain evidence="3">cv. Yugu1</strain>
    </source>
</reference>
<feature type="region of interest" description="Disordered" evidence="1">
    <location>
        <begin position="188"/>
        <end position="217"/>
    </location>
</feature>
<proteinExistence type="predicted"/>
<dbReference type="Proteomes" id="UP000004995">
    <property type="component" value="Unassembled WGS sequence"/>
</dbReference>
<feature type="compositionally biased region" description="Low complexity" evidence="1">
    <location>
        <begin position="195"/>
        <end position="205"/>
    </location>
</feature>
<evidence type="ECO:0000313" key="3">
    <source>
        <dbReference type="Proteomes" id="UP000004995"/>
    </source>
</evidence>
<dbReference type="eggNOG" id="ENOG502SAC2">
    <property type="taxonomic scope" value="Eukaryota"/>
</dbReference>
<organism evidence="2 3">
    <name type="scientific">Setaria italica</name>
    <name type="common">Foxtail millet</name>
    <name type="synonym">Panicum italicum</name>
    <dbReference type="NCBI Taxonomy" id="4555"/>
    <lineage>
        <taxon>Eukaryota</taxon>
        <taxon>Viridiplantae</taxon>
        <taxon>Streptophyta</taxon>
        <taxon>Embryophyta</taxon>
        <taxon>Tracheophyta</taxon>
        <taxon>Spermatophyta</taxon>
        <taxon>Magnoliopsida</taxon>
        <taxon>Liliopsida</taxon>
        <taxon>Poales</taxon>
        <taxon>Poaceae</taxon>
        <taxon>PACMAD clade</taxon>
        <taxon>Panicoideae</taxon>
        <taxon>Panicodae</taxon>
        <taxon>Paniceae</taxon>
        <taxon>Cenchrinae</taxon>
        <taxon>Setaria</taxon>
    </lineage>
</organism>
<sequence length="282" mass="30356">MDQDRPAATAADPFYSRTVCVRRCAGSREILFRSRRLQPRGRRQANRQTRWRACSQPTRSAWPSIQPAAQPAKPIVSRHLKETAAKRKSPTGLTVLPRRARGRAVPGRGLIHWRLALLAGLVSKPVEPVVTYSTCRDVCRARHLASLLCFDSCLSAVYFSCSGGRKEAGKLMASNYVDTAAEEGRFHGHYHHHSTTPTGAAAASPKHMRRSWSSASSAHGHGHAPKCVCAPATHAGSFKCRLHRSSSHGHGHPASPPSPAATTSAAPPPAVPPSSSRTVAAQ</sequence>
<evidence type="ECO:0000313" key="2">
    <source>
        <dbReference type="EnsemblPlants" id="KQK97095"/>
    </source>
</evidence>
<feature type="region of interest" description="Disordered" evidence="1">
    <location>
        <begin position="242"/>
        <end position="282"/>
    </location>
</feature>
<dbReference type="AlphaFoldDB" id="K3Y991"/>